<gene>
    <name evidence="1" type="ORF">Aspvir_009919</name>
</gene>
<evidence type="ECO:0000313" key="2">
    <source>
        <dbReference type="Proteomes" id="UP000710440"/>
    </source>
</evidence>
<evidence type="ECO:0000313" key="1">
    <source>
        <dbReference type="EMBL" id="GIK05806.1"/>
    </source>
</evidence>
<dbReference type="OrthoDB" id="4488909at2759"/>
<dbReference type="Proteomes" id="UP000710440">
    <property type="component" value="Unassembled WGS sequence"/>
</dbReference>
<dbReference type="AlphaFoldDB" id="A0A9P3C603"/>
<accession>A0A9P3C603</accession>
<keyword evidence="2" id="KW-1185">Reference proteome</keyword>
<reference evidence="1 2" key="1">
    <citation type="submission" date="2021-02" db="EMBL/GenBank/DDBJ databases">
        <title>Pan-genome distribution and transcriptional activeness of fungal secondary metabolism genes in Aspergillus section Fumigati.</title>
        <authorList>
            <person name="Takahashi H."/>
            <person name="Umemura M."/>
            <person name="Ninomiya A."/>
            <person name="Kusuya Y."/>
            <person name="Urayama S."/>
            <person name="Shimizu M."/>
            <person name="Watanabe A."/>
            <person name="Kamei K."/>
            <person name="Yaguchi T."/>
            <person name="Hagiwara D."/>
        </authorList>
    </citation>
    <scope>NUCLEOTIDE SEQUENCE [LARGE SCALE GENOMIC DNA]</scope>
    <source>
        <strain evidence="1 2">IFM 47045</strain>
    </source>
</reference>
<dbReference type="RefSeq" id="XP_043128992.1">
    <property type="nucleotide sequence ID" value="XM_043273057.1"/>
</dbReference>
<proteinExistence type="predicted"/>
<name>A0A9P3C603_ASPVI</name>
<dbReference type="EMBL" id="BOPL01000009">
    <property type="protein sequence ID" value="GIK05806.1"/>
    <property type="molecule type" value="Genomic_DNA"/>
</dbReference>
<dbReference type="GeneID" id="66937901"/>
<organism evidence="1 2">
    <name type="scientific">Aspergillus viridinutans</name>
    <dbReference type="NCBI Taxonomy" id="75553"/>
    <lineage>
        <taxon>Eukaryota</taxon>
        <taxon>Fungi</taxon>
        <taxon>Dikarya</taxon>
        <taxon>Ascomycota</taxon>
        <taxon>Pezizomycotina</taxon>
        <taxon>Eurotiomycetes</taxon>
        <taxon>Eurotiomycetidae</taxon>
        <taxon>Eurotiales</taxon>
        <taxon>Aspergillaceae</taxon>
        <taxon>Aspergillus</taxon>
        <taxon>Aspergillus subgen. Fumigati</taxon>
    </lineage>
</organism>
<comment type="caution">
    <text evidence="1">The sequence shown here is derived from an EMBL/GenBank/DDBJ whole genome shotgun (WGS) entry which is preliminary data.</text>
</comment>
<protein>
    <submittedName>
        <fullName evidence="1">Uncharacterized protein</fullName>
    </submittedName>
</protein>
<sequence>MGDQLSDPAKSILEEISAIVADIDNDPEGEKKRAILSKTDSEVVYGTRLLVRKVSDLRHQMDFPANSTIAVTKFLKPTVILKKVTRYLIILSEKACLNPGGEICYGNYTITHDEIEVDPGAIIIFITPTQG</sequence>